<name>A0ABY5ZEU5_9ACTN</name>
<gene>
    <name evidence="2" type="ORF">Drose_14210</name>
</gene>
<evidence type="ECO:0000313" key="2">
    <source>
        <dbReference type="EMBL" id="UWZ39282.1"/>
    </source>
</evidence>
<dbReference type="RefSeq" id="WP_260728682.1">
    <property type="nucleotide sequence ID" value="NZ_BAAABS010000047.1"/>
</dbReference>
<keyword evidence="2" id="KW-0378">Hydrolase</keyword>
<dbReference type="InterPro" id="IPR000073">
    <property type="entry name" value="AB_hydrolase_1"/>
</dbReference>
<dbReference type="Pfam" id="PF12697">
    <property type="entry name" value="Abhydrolase_6"/>
    <property type="match status" value="1"/>
</dbReference>
<evidence type="ECO:0000313" key="3">
    <source>
        <dbReference type="Proteomes" id="UP001058271"/>
    </source>
</evidence>
<dbReference type="InterPro" id="IPR029058">
    <property type="entry name" value="AB_hydrolase_fold"/>
</dbReference>
<dbReference type="SUPFAM" id="SSF53474">
    <property type="entry name" value="alpha/beta-Hydrolases"/>
    <property type="match status" value="1"/>
</dbReference>
<dbReference type="PANTHER" id="PTHR43798:SF5">
    <property type="entry name" value="MONOACYLGLYCEROL LIPASE ABHD6"/>
    <property type="match status" value="1"/>
</dbReference>
<reference evidence="2" key="1">
    <citation type="submission" date="2021-04" db="EMBL/GenBank/DDBJ databases">
        <title>Biosynthetic gene clusters of Dactylosporangioum roseum.</title>
        <authorList>
            <person name="Hartkoorn R.C."/>
            <person name="Beaudoing E."/>
            <person name="Hot D."/>
            <person name="Moureu S."/>
        </authorList>
    </citation>
    <scope>NUCLEOTIDE SEQUENCE</scope>
    <source>
        <strain evidence="2">NRRL B-16295</strain>
    </source>
</reference>
<proteinExistence type="predicted"/>
<dbReference type="Proteomes" id="UP001058271">
    <property type="component" value="Chromosome"/>
</dbReference>
<dbReference type="PANTHER" id="PTHR43798">
    <property type="entry name" value="MONOACYLGLYCEROL LIPASE"/>
    <property type="match status" value="1"/>
</dbReference>
<protein>
    <submittedName>
        <fullName evidence="2">Alpha/beta hydrolase</fullName>
    </submittedName>
</protein>
<feature type="domain" description="AB hydrolase-1" evidence="1">
    <location>
        <begin position="37"/>
        <end position="292"/>
    </location>
</feature>
<organism evidence="2 3">
    <name type="scientific">Dactylosporangium roseum</name>
    <dbReference type="NCBI Taxonomy" id="47989"/>
    <lineage>
        <taxon>Bacteria</taxon>
        <taxon>Bacillati</taxon>
        <taxon>Actinomycetota</taxon>
        <taxon>Actinomycetes</taxon>
        <taxon>Micromonosporales</taxon>
        <taxon>Micromonosporaceae</taxon>
        <taxon>Dactylosporangium</taxon>
    </lineage>
</organism>
<sequence>MNEAGFAAPEFRALGVSTADGARLHVRHGPATGRPAFLLVHGVASNARVWDEIAGRLNAENHPTYAVDLRGHGESDGFDTYDTATAVRDVAAVAAAFGLTDAVVAGHSWGASISLRIAAEHPTVAAALALIDGGWADATQAAGWTGEEGRDERLRRWLDALALRFVKRESMAPAELRARLRGAHPKWSGYAIEAHLANLRVDADGALVPRLTGPQFASIVTSMWDEQPHRWFPAVTVPVMLLPVAHRYSPVGERRWRGWVDGAAAALSDATVRWYLDADHDVQHEQPERLARDLLDLARRAT</sequence>
<accession>A0ABY5ZEU5</accession>
<dbReference type="Gene3D" id="3.40.50.1820">
    <property type="entry name" value="alpha/beta hydrolase"/>
    <property type="match status" value="1"/>
</dbReference>
<dbReference type="InterPro" id="IPR050266">
    <property type="entry name" value="AB_hydrolase_sf"/>
</dbReference>
<keyword evidence="3" id="KW-1185">Reference proteome</keyword>
<dbReference type="GO" id="GO:0016787">
    <property type="term" value="F:hydrolase activity"/>
    <property type="evidence" value="ECO:0007669"/>
    <property type="project" value="UniProtKB-KW"/>
</dbReference>
<dbReference type="EMBL" id="CP073721">
    <property type="protein sequence ID" value="UWZ39282.1"/>
    <property type="molecule type" value="Genomic_DNA"/>
</dbReference>
<evidence type="ECO:0000259" key="1">
    <source>
        <dbReference type="Pfam" id="PF12697"/>
    </source>
</evidence>